<evidence type="ECO:0000313" key="1">
    <source>
        <dbReference type="EMBL" id="ORX53427.1"/>
    </source>
</evidence>
<proteinExistence type="predicted"/>
<reference evidence="1 2" key="2">
    <citation type="submission" date="2016-08" db="EMBL/GenBank/DDBJ databases">
        <title>Pervasive Adenine N6-methylation of Active Genes in Fungi.</title>
        <authorList>
            <consortium name="DOE Joint Genome Institute"/>
            <person name="Mondo S.J."/>
            <person name="Dannebaum R.O."/>
            <person name="Kuo R.C."/>
            <person name="Labutti K."/>
            <person name="Haridas S."/>
            <person name="Kuo A."/>
            <person name="Salamov A."/>
            <person name="Ahrendt S.R."/>
            <person name="Lipzen A."/>
            <person name="Sullivan W."/>
            <person name="Andreopoulos W.B."/>
            <person name="Clum A."/>
            <person name="Lindquist E."/>
            <person name="Daum C."/>
            <person name="Ramamoorthy G.K."/>
            <person name="Gryganskyi A."/>
            <person name="Culley D."/>
            <person name="Magnuson J.K."/>
            <person name="James T.Y."/>
            <person name="O'Malley M.A."/>
            <person name="Stajich J.E."/>
            <person name="Spatafora J.W."/>
            <person name="Visel A."/>
            <person name="Grigoriev I.V."/>
        </authorList>
    </citation>
    <scope>NUCLEOTIDE SEQUENCE [LARGE SCALE GENOMIC DNA]</scope>
    <source>
        <strain evidence="2">finn</strain>
    </source>
</reference>
<dbReference type="AlphaFoldDB" id="A0A1Y1VEK1"/>
<gene>
    <name evidence="1" type="ORF">BCR36DRAFT_323763</name>
</gene>
<dbReference type="STRING" id="1754191.A0A1Y1VEK1"/>
<name>A0A1Y1VEK1_9FUNG</name>
<organism evidence="1 2">
    <name type="scientific">Piromyces finnis</name>
    <dbReference type="NCBI Taxonomy" id="1754191"/>
    <lineage>
        <taxon>Eukaryota</taxon>
        <taxon>Fungi</taxon>
        <taxon>Fungi incertae sedis</taxon>
        <taxon>Chytridiomycota</taxon>
        <taxon>Chytridiomycota incertae sedis</taxon>
        <taxon>Neocallimastigomycetes</taxon>
        <taxon>Neocallimastigales</taxon>
        <taxon>Neocallimastigaceae</taxon>
        <taxon>Piromyces</taxon>
    </lineage>
</organism>
<evidence type="ECO:0000313" key="2">
    <source>
        <dbReference type="Proteomes" id="UP000193719"/>
    </source>
</evidence>
<feature type="non-terminal residue" evidence="1">
    <location>
        <position position="496"/>
    </location>
</feature>
<dbReference type="OrthoDB" id="428850at2759"/>
<dbReference type="Proteomes" id="UP000193719">
    <property type="component" value="Unassembled WGS sequence"/>
</dbReference>
<sequence>MSLIAFKKIKNNCIYNKQIVLWLRMLYYKEENVRKEGFKIISEIFSEINQLSNNKVSQWNIYYFTNADIDILEDDQMRIENNIYKRINVTDDILKSQILKTKALLEDEGSLKINMEELLNILMNIQKENIKIKDEMLKEFCIFIVDIVVEKSDILFNHEMISEYFLKILLLIIKYQNKGYQSFLYNFDSNINNQFLKNLIILSFHPNKKINYLIAKIFSYILFRSDDYQLYFKEKDSIMDKTFQINVNNNLLPIQVVDHYNIYNENVKVFNIFNYQNNEVLENESLQKVWKILIDYRNSIVYRNNIFQEENIFKYKNDENLNNMYKSKNHSQFLENLEIICKCCYCKRDYELLPKNNILKFLRKFLSVPPATYQDAELFGSILLFLSKFYINNVNMNECNNQINEYIHNTIYDVFKSCCDIIINKKQNNEIQNQDEDEIKEINESCASILLSNIVVFIQSYLSNIDLSQNPNNRCLSLNKYVNILIQYITKLCNNE</sequence>
<dbReference type="EMBL" id="MCFH01000013">
    <property type="protein sequence ID" value="ORX53427.1"/>
    <property type="molecule type" value="Genomic_DNA"/>
</dbReference>
<protein>
    <submittedName>
        <fullName evidence="1">Uncharacterized protein</fullName>
    </submittedName>
</protein>
<reference evidence="1 2" key="1">
    <citation type="submission" date="2016-08" db="EMBL/GenBank/DDBJ databases">
        <title>Genomes of anaerobic fungi encode conserved fungal cellulosomes for biomass hydrolysis.</title>
        <authorList>
            <consortium name="DOE Joint Genome Institute"/>
            <person name="Haitjema C.H."/>
            <person name="Gilmore S.P."/>
            <person name="Henske J.K."/>
            <person name="Solomon K.V."/>
            <person name="De Groot R."/>
            <person name="Kuo A."/>
            <person name="Mondo S.J."/>
            <person name="Salamov A.A."/>
            <person name="Labutti K."/>
            <person name="Zhao Z."/>
            <person name="Chiniquy J."/>
            <person name="Barry K."/>
            <person name="Brewer H.M."/>
            <person name="Purvine S.O."/>
            <person name="Wright A.T."/>
            <person name="Boxma B."/>
            <person name="Van Alen T."/>
            <person name="Hackstein J.H."/>
            <person name="Baker S.E."/>
            <person name="Grigoriev I.V."/>
            <person name="O'Malley M.A."/>
        </authorList>
    </citation>
    <scope>NUCLEOTIDE SEQUENCE [LARGE SCALE GENOMIC DNA]</scope>
    <source>
        <strain evidence="2">finn</strain>
    </source>
</reference>
<comment type="caution">
    <text evidence="1">The sequence shown here is derived from an EMBL/GenBank/DDBJ whole genome shotgun (WGS) entry which is preliminary data.</text>
</comment>
<accession>A0A1Y1VEK1</accession>
<keyword evidence="2" id="KW-1185">Reference proteome</keyword>